<proteinExistence type="predicted"/>
<dbReference type="EMBL" id="JACHLL010000006">
    <property type="protein sequence ID" value="MBB6342983.1"/>
    <property type="molecule type" value="Genomic_DNA"/>
</dbReference>
<dbReference type="PROSITE" id="PS51257">
    <property type="entry name" value="PROKAR_LIPOPROTEIN"/>
    <property type="match status" value="1"/>
</dbReference>
<evidence type="ECO:0000256" key="1">
    <source>
        <dbReference type="SAM" id="SignalP"/>
    </source>
</evidence>
<evidence type="ECO:0000313" key="3">
    <source>
        <dbReference type="Proteomes" id="UP000557193"/>
    </source>
</evidence>
<keyword evidence="3" id="KW-1185">Reference proteome</keyword>
<dbReference type="Proteomes" id="UP000557193">
    <property type="component" value="Unassembled WGS sequence"/>
</dbReference>
<keyword evidence="1" id="KW-0732">Signal</keyword>
<feature type="signal peptide" evidence="1">
    <location>
        <begin position="1"/>
        <end position="24"/>
    </location>
</feature>
<reference evidence="2 3" key="1">
    <citation type="submission" date="2020-08" db="EMBL/GenBank/DDBJ databases">
        <title>Functional genomics of gut bacteria from endangered species of beetles.</title>
        <authorList>
            <person name="Carlos-Shanley C."/>
        </authorList>
    </citation>
    <scope>NUCLEOTIDE SEQUENCE [LARGE SCALE GENOMIC DNA]</scope>
    <source>
        <strain evidence="2 3">S00202</strain>
    </source>
</reference>
<name>A0A7X0BUV8_9PSED</name>
<gene>
    <name evidence="2" type="ORF">HNP49_003171</name>
</gene>
<dbReference type="AlphaFoldDB" id="A0A7X0BUV8"/>
<sequence length="193" mass="21720">MHPAKTLVILIMSLVISACSTSHFAVKPSDAEGVSLKGTELYVYSFLDVRESFFGPNLLLEFSKQLSSNLNNLGVSTKISSFKETEVGKYYINTNADTVIPAQQAIAKNESIEKLYDTENRLIIFPSKMTINQAVISYEIRWELVDAKTGKIIWSTMSEGLHMNAWVPDEDPQPRAKKIVDAIITEMQRNRMI</sequence>
<comment type="caution">
    <text evidence="2">The sequence shown here is derived from an EMBL/GenBank/DDBJ whole genome shotgun (WGS) entry which is preliminary data.</text>
</comment>
<feature type="chain" id="PRO_5030936780" description="DUF4136 domain-containing protein" evidence="1">
    <location>
        <begin position="25"/>
        <end position="193"/>
    </location>
</feature>
<dbReference type="RefSeq" id="WP_184684869.1">
    <property type="nucleotide sequence ID" value="NZ_JACHLL010000006.1"/>
</dbReference>
<organism evidence="2 3">
    <name type="scientific">Pseudomonas fluvialis</name>
    <dbReference type="NCBI Taxonomy" id="1793966"/>
    <lineage>
        <taxon>Bacteria</taxon>
        <taxon>Pseudomonadati</taxon>
        <taxon>Pseudomonadota</taxon>
        <taxon>Gammaproteobacteria</taxon>
        <taxon>Pseudomonadales</taxon>
        <taxon>Pseudomonadaceae</taxon>
        <taxon>Pseudomonas</taxon>
    </lineage>
</organism>
<protein>
    <recommendedName>
        <fullName evidence="4">DUF4136 domain-containing protein</fullName>
    </recommendedName>
</protein>
<evidence type="ECO:0008006" key="4">
    <source>
        <dbReference type="Google" id="ProtNLM"/>
    </source>
</evidence>
<accession>A0A7X0BUV8</accession>
<evidence type="ECO:0000313" key="2">
    <source>
        <dbReference type="EMBL" id="MBB6342983.1"/>
    </source>
</evidence>